<sequence length="199" mass="22598">MAKSQEPCGWCGSDPLYLAYHNDEWGVPCTDDQRLFEFLILESAQAGLSWITILRKREAYRKAFAGFNAKKVAAFDEAKVEALMNNEGIVRNRKKIESAISNAQCFLQLQKEFGEAHRYFWQFFGGKPKQNQWQSLAEVPATTEISDAIAKDMKKRGFRFFGSTICYAHLQALGFVNDHLVNCPQHKAVKALGKNINVK</sequence>
<keyword evidence="2" id="KW-0227">DNA damage</keyword>
<evidence type="ECO:0000256" key="8">
    <source>
        <dbReference type="ARBA" id="ARBA00066766"/>
    </source>
</evidence>
<dbReference type="Gene3D" id="1.10.340.30">
    <property type="entry name" value="Hypothetical protein, domain 2"/>
    <property type="match status" value="1"/>
</dbReference>
<dbReference type="InterPro" id="IPR011257">
    <property type="entry name" value="DNA_glycosylase"/>
</dbReference>
<dbReference type="RefSeq" id="WP_190762310.1">
    <property type="nucleotide sequence ID" value="NZ_JACXLD010000001.1"/>
</dbReference>
<proteinExistence type="predicted"/>
<dbReference type="EC" id="3.2.2.20" evidence="8"/>
<dbReference type="InterPro" id="IPR052891">
    <property type="entry name" value="DNA-3mA_glycosylase"/>
</dbReference>
<evidence type="ECO:0000256" key="1">
    <source>
        <dbReference type="ARBA" id="ARBA00022723"/>
    </source>
</evidence>
<comment type="function">
    <text evidence="7">Hydrolysis of the deoxyribose N-glycosidic bond to excise 3-methyladenine from the damaged DNA polymer formed by alkylation lesions.</text>
</comment>
<dbReference type="Proteomes" id="UP000610558">
    <property type="component" value="Unassembled WGS sequence"/>
</dbReference>
<dbReference type="SUPFAM" id="SSF48150">
    <property type="entry name" value="DNA-glycosylase"/>
    <property type="match status" value="1"/>
</dbReference>
<keyword evidence="3" id="KW-0378">Hydrolase</keyword>
<dbReference type="GO" id="GO:0008725">
    <property type="term" value="F:DNA-3-methyladenine glycosylase activity"/>
    <property type="evidence" value="ECO:0007669"/>
    <property type="project" value="UniProtKB-EC"/>
</dbReference>
<organism evidence="10 11">
    <name type="scientific">Spongiibacter pelagi</name>
    <dbReference type="NCBI Taxonomy" id="2760804"/>
    <lineage>
        <taxon>Bacteria</taxon>
        <taxon>Pseudomonadati</taxon>
        <taxon>Pseudomonadota</taxon>
        <taxon>Gammaproteobacteria</taxon>
        <taxon>Cellvibrionales</taxon>
        <taxon>Spongiibacteraceae</taxon>
        <taxon>Spongiibacter</taxon>
    </lineage>
</organism>
<comment type="catalytic activity">
    <reaction evidence="6">
        <text>Hydrolysis of alkylated DNA, releasing 3-methyladenine.</text>
        <dbReference type="EC" id="3.2.2.20"/>
    </reaction>
</comment>
<dbReference type="InterPro" id="IPR005019">
    <property type="entry name" value="Adenine_glyco"/>
</dbReference>
<dbReference type="EMBL" id="JACXLD010000001">
    <property type="protein sequence ID" value="MBD2857983.1"/>
    <property type="molecule type" value="Genomic_DNA"/>
</dbReference>
<dbReference type="GO" id="GO:0006284">
    <property type="term" value="P:base-excision repair"/>
    <property type="evidence" value="ECO:0007669"/>
    <property type="project" value="InterPro"/>
</dbReference>
<name>A0A927BYM9_9GAMM</name>
<evidence type="ECO:0000256" key="9">
    <source>
        <dbReference type="PIRSR" id="PIRSR605019-1"/>
    </source>
</evidence>
<evidence type="ECO:0000256" key="7">
    <source>
        <dbReference type="ARBA" id="ARBA00057608"/>
    </source>
</evidence>
<reference evidence="10" key="1">
    <citation type="submission" date="2020-09" db="EMBL/GenBank/DDBJ databases">
        <authorList>
            <person name="Yoon J.-W."/>
        </authorList>
    </citation>
    <scope>NUCLEOTIDE SEQUENCE</scope>
    <source>
        <strain evidence="10">KMU-158</strain>
    </source>
</reference>
<feature type="binding site" evidence="9">
    <location>
        <position position="21"/>
    </location>
    <ligand>
        <name>Zn(2+)</name>
        <dbReference type="ChEBI" id="CHEBI:29105"/>
    </ligand>
</feature>
<evidence type="ECO:0000256" key="2">
    <source>
        <dbReference type="ARBA" id="ARBA00022763"/>
    </source>
</evidence>
<feature type="binding site" evidence="9">
    <location>
        <position position="183"/>
    </location>
    <ligand>
        <name>Zn(2+)</name>
        <dbReference type="ChEBI" id="CHEBI:29105"/>
    </ligand>
</feature>
<evidence type="ECO:0000256" key="6">
    <source>
        <dbReference type="ARBA" id="ARBA00052558"/>
    </source>
</evidence>
<dbReference type="PANTHER" id="PTHR30037">
    <property type="entry name" value="DNA-3-METHYLADENINE GLYCOSYLASE 1"/>
    <property type="match status" value="1"/>
</dbReference>
<keyword evidence="5" id="KW-0234">DNA repair</keyword>
<comment type="caution">
    <text evidence="10">The sequence shown here is derived from an EMBL/GenBank/DDBJ whole genome shotgun (WGS) entry which is preliminary data.</text>
</comment>
<dbReference type="GO" id="GO:0046872">
    <property type="term" value="F:metal ion binding"/>
    <property type="evidence" value="ECO:0007669"/>
    <property type="project" value="UniProtKB-KW"/>
</dbReference>
<dbReference type="Pfam" id="PF03352">
    <property type="entry name" value="Adenine_glyco"/>
    <property type="match status" value="1"/>
</dbReference>
<dbReference type="FunFam" id="1.10.340.30:FF:000009">
    <property type="entry name" value="DNA-3-methyladenine glycosylase I"/>
    <property type="match status" value="1"/>
</dbReference>
<evidence type="ECO:0000256" key="3">
    <source>
        <dbReference type="ARBA" id="ARBA00022801"/>
    </source>
</evidence>
<feature type="binding site" evidence="9">
    <location>
        <position position="8"/>
    </location>
    <ligand>
        <name>Zn(2+)</name>
        <dbReference type="ChEBI" id="CHEBI:29105"/>
    </ligand>
</feature>
<dbReference type="AlphaFoldDB" id="A0A927BYM9"/>
<keyword evidence="1 9" id="KW-0479">Metal-binding</keyword>
<keyword evidence="11" id="KW-1185">Reference proteome</keyword>
<keyword evidence="4 9" id="KW-0862">Zinc</keyword>
<evidence type="ECO:0000256" key="5">
    <source>
        <dbReference type="ARBA" id="ARBA00023204"/>
    </source>
</evidence>
<evidence type="ECO:0000313" key="11">
    <source>
        <dbReference type="Proteomes" id="UP000610558"/>
    </source>
</evidence>
<accession>A0A927BYM9</accession>
<feature type="binding site" evidence="9">
    <location>
        <position position="179"/>
    </location>
    <ligand>
        <name>Zn(2+)</name>
        <dbReference type="ChEBI" id="CHEBI:29105"/>
    </ligand>
</feature>
<gene>
    <name evidence="10" type="ORF">IB286_03115</name>
</gene>
<evidence type="ECO:0000313" key="10">
    <source>
        <dbReference type="EMBL" id="MBD2857983.1"/>
    </source>
</evidence>
<evidence type="ECO:0000256" key="4">
    <source>
        <dbReference type="ARBA" id="ARBA00022833"/>
    </source>
</evidence>
<protein>
    <recommendedName>
        <fullName evidence="8">DNA-3-methyladenine glycosylase I</fullName>
        <ecNumber evidence="8">3.2.2.20</ecNumber>
    </recommendedName>
</protein>
<dbReference type="PANTHER" id="PTHR30037:SF4">
    <property type="entry name" value="DNA-3-METHYLADENINE GLYCOSYLASE I"/>
    <property type="match status" value="1"/>
</dbReference>